<sequence length="357" mass="38607">MSDDLDPVALMRRVPTPWPMAAPWTALVAVTDTNVLLQRACHEVRSGPDDNVFRGLTATGRSRTFVAAHVPAELIKYLPTVADKNRVRHDDAAATLRKVIMPAIPVVDLPIRDFLHPRVRPLLSVDPSLPRRLRGDPDDAGTAALAEFLAPTIILSADTVFERLGISGTAAVAYVETARTLIRMAGFEASLTDTIALVNIAVRAAGLLGAQAVHGLRQHPFAGAAIMGAMLWLAYRFGYFKRDRIREGLRQLGRMAGPVVEAATEAVEGRQIARDALRGVEPHGPATVEQAAARHLARHGRQLTPSELRDQLRISGIAVPATALKRAMRSHPAFVRAPGELYGVGAPMLWHPISLPS</sequence>
<name>A0A810MX32_9ACTN</name>
<keyword evidence="1" id="KW-0812">Transmembrane</keyword>
<dbReference type="RefSeq" id="WP_212825361.1">
    <property type="nucleotide sequence ID" value="NZ_AP023359.1"/>
</dbReference>
<keyword evidence="1" id="KW-0472">Membrane</keyword>
<reference evidence="2" key="1">
    <citation type="submission" date="2020-08" db="EMBL/GenBank/DDBJ databases">
        <title>Whole genome shotgun sequence of Polymorphospora rubra NBRC 101157.</title>
        <authorList>
            <person name="Komaki H."/>
            <person name="Tamura T."/>
        </authorList>
    </citation>
    <scope>NUCLEOTIDE SEQUENCE</scope>
    <source>
        <strain evidence="2">NBRC 101157</strain>
    </source>
</reference>
<feature type="transmembrane region" description="Helical" evidence="1">
    <location>
        <begin position="221"/>
        <end position="240"/>
    </location>
</feature>
<evidence type="ECO:0000313" key="2">
    <source>
        <dbReference type="EMBL" id="BCJ65727.1"/>
    </source>
</evidence>
<dbReference type="Proteomes" id="UP000680866">
    <property type="component" value="Chromosome"/>
</dbReference>
<organism evidence="2 3">
    <name type="scientific">Polymorphospora rubra</name>
    <dbReference type="NCBI Taxonomy" id="338584"/>
    <lineage>
        <taxon>Bacteria</taxon>
        <taxon>Bacillati</taxon>
        <taxon>Actinomycetota</taxon>
        <taxon>Actinomycetes</taxon>
        <taxon>Micromonosporales</taxon>
        <taxon>Micromonosporaceae</taxon>
        <taxon>Polymorphospora</taxon>
    </lineage>
</organism>
<dbReference type="KEGG" id="pry:Prubr_27480"/>
<dbReference type="EMBL" id="AP023359">
    <property type="protein sequence ID" value="BCJ65727.1"/>
    <property type="molecule type" value="Genomic_DNA"/>
</dbReference>
<protein>
    <recommendedName>
        <fullName evidence="4">PIN domain-containing protein</fullName>
    </recommendedName>
</protein>
<evidence type="ECO:0000313" key="3">
    <source>
        <dbReference type="Proteomes" id="UP000680866"/>
    </source>
</evidence>
<gene>
    <name evidence="2" type="ORF">Prubr_27480</name>
</gene>
<evidence type="ECO:0008006" key="4">
    <source>
        <dbReference type="Google" id="ProtNLM"/>
    </source>
</evidence>
<proteinExistence type="predicted"/>
<evidence type="ECO:0000256" key="1">
    <source>
        <dbReference type="SAM" id="Phobius"/>
    </source>
</evidence>
<keyword evidence="3" id="KW-1185">Reference proteome</keyword>
<keyword evidence="1" id="KW-1133">Transmembrane helix</keyword>
<accession>A0A810MX32</accession>
<dbReference type="AlphaFoldDB" id="A0A810MX32"/>